<evidence type="ECO:0000256" key="1">
    <source>
        <dbReference type="SAM" id="MobiDB-lite"/>
    </source>
</evidence>
<evidence type="ECO:0000313" key="3">
    <source>
        <dbReference type="Proteomes" id="UP000317316"/>
    </source>
</evidence>
<name>A0A544TAH0_9BACI</name>
<evidence type="ECO:0000313" key="2">
    <source>
        <dbReference type="EMBL" id="TQR14453.1"/>
    </source>
</evidence>
<protein>
    <submittedName>
        <fullName evidence="2">Uncharacterized protein</fullName>
    </submittedName>
</protein>
<feature type="region of interest" description="Disordered" evidence="1">
    <location>
        <begin position="15"/>
        <end position="36"/>
    </location>
</feature>
<accession>A0A544TAH0</accession>
<dbReference type="Proteomes" id="UP000317316">
    <property type="component" value="Unassembled WGS sequence"/>
</dbReference>
<dbReference type="AlphaFoldDB" id="A0A544TAH0"/>
<dbReference type="EMBL" id="VDGH01000004">
    <property type="protein sequence ID" value="TQR14453.1"/>
    <property type="molecule type" value="Genomic_DNA"/>
</dbReference>
<comment type="caution">
    <text evidence="2">The sequence shown here is derived from an EMBL/GenBank/DDBJ whole genome shotgun (WGS) entry which is preliminary data.</text>
</comment>
<proteinExistence type="predicted"/>
<organism evidence="2 3">
    <name type="scientific">Psychrobacillus lasiicapitis</name>
    <dbReference type="NCBI Taxonomy" id="1636719"/>
    <lineage>
        <taxon>Bacteria</taxon>
        <taxon>Bacillati</taxon>
        <taxon>Bacillota</taxon>
        <taxon>Bacilli</taxon>
        <taxon>Bacillales</taxon>
        <taxon>Bacillaceae</taxon>
        <taxon>Psychrobacillus</taxon>
    </lineage>
</organism>
<dbReference type="OrthoDB" id="2440833at2"/>
<gene>
    <name evidence="2" type="ORF">FG382_08335</name>
</gene>
<sequence length="63" mass="7253">MGTLQTELVEKGIKQATRGELVNPNTKTSKKGKERYSRREIEELMGCNRQTYIRVSGAIRNKR</sequence>
<keyword evidence="3" id="KW-1185">Reference proteome</keyword>
<reference evidence="2 3" key="1">
    <citation type="submission" date="2019-05" db="EMBL/GenBank/DDBJ databases">
        <title>Psychrobacillus vulpis sp. nov., a new species isolated from feces of a red fox that inhabits in The Tablas de Daimiel Natural Park, Albacete, Spain.</title>
        <authorList>
            <person name="Rodriguez M."/>
            <person name="Reina J.C."/>
            <person name="Bejar V."/>
            <person name="Llamas I."/>
        </authorList>
    </citation>
    <scope>NUCLEOTIDE SEQUENCE [LARGE SCALE GENOMIC DNA]</scope>
    <source>
        <strain evidence="2 3">NEAU-3TGS17</strain>
    </source>
</reference>
<dbReference type="RefSeq" id="WP_142538436.1">
    <property type="nucleotide sequence ID" value="NZ_BMIE01000003.1"/>
</dbReference>